<organism evidence="2">
    <name type="scientific">marine metagenome</name>
    <dbReference type="NCBI Taxonomy" id="408172"/>
    <lineage>
        <taxon>unclassified sequences</taxon>
        <taxon>metagenomes</taxon>
        <taxon>ecological metagenomes</taxon>
    </lineage>
</organism>
<feature type="non-terminal residue" evidence="2">
    <location>
        <position position="153"/>
    </location>
</feature>
<protein>
    <submittedName>
        <fullName evidence="2">Uncharacterized protein</fullName>
    </submittedName>
</protein>
<dbReference type="PANTHER" id="PTHR11803:SF58">
    <property type="entry name" value="PROTEIN HMF1-RELATED"/>
    <property type="match status" value="1"/>
</dbReference>
<dbReference type="CDD" id="cd00448">
    <property type="entry name" value="YjgF_YER057c_UK114_family"/>
    <property type="match status" value="1"/>
</dbReference>
<dbReference type="InterPro" id="IPR035959">
    <property type="entry name" value="RutC-like_sf"/>
</dbReference>
<dbReference type="GO" id="GO:0019239">
    <property type="term" value="F:deaminase activity"/>
    <property type="evidence" value="ECO:0007669"/>
    <property type="project" value="TreeGrafter"/>
</dbReference>
<dbReference type="SUPFAM" id="SSF55298">
    <property type="entry name" value="YjgF-like"/>
    <property type="match status" value="1"/>
</dbReference>
<accession>A0A382X075</accession>
<dbReference type="Pfam" id="PF01042">
    <property type="entry name" value="Ribonuc_L-PSP"/>
    <property type="match status" value="1"/>
</dbReference>
<name>A0A382X075_9ZZZZ</name>
<dbReference type="GO" id="GO:0005829">
    <property type="term" value="C:cytosol"/>
    <property type="evidence" value="ECO:0007669"/>
    <property type="project" value="TreeGrafter"/>
</dbReference>
<evidence type="ECO:0000313" key="2">
    <source>
        <dbReference type="EMBL" id="SVD63808.1"/>
    </source>
</evidence>
<gene>
    <name evidence="2" type="ORF">METZ01_LOCUS416662</name>
</gene>
<dbReference type="PANTHER" id="PTHR11803">
    <property type="entry name" value="2-IMINOBUTANOATE/2-IMINOPROPANOATE DEAMINASE RIDA"/>
    <property type="match status" value="1"/>
</dbReference>
<dbReference type="AlphaFoldDB" id="A0A382X075"/>
<proteinExistence type="inferred from homology"/>
<comment type="similarity">
    <text evidence="1">Belongs to the RutC family.</text>
</comment>
<dbReference type="Gene3D" id="3.30.1330.40">
    <property type="entry name" value="RutC-like"/>
    <property type="match status" value="1"/>
</dbReference>
<dbReference type="EMBL" id="UINC01163478">
    <property type="protein sequence ID" value="SVD63808.1"/>
    <property type="molecule type" value="Genomic_DNA"/>
</dbReference>
<reference evidence="2" key="1">
    <citation type="submission" date="2018-05" db="EMBL/GenBank/DDBJ databases">
        <authorList>
            <person name="Lanie J.A."/>
            <person name="Ng W.-L."/>
            <person name="Kazmierczak K.M."/>
            <person name="Andrzejewski T.M."/>
            <person name="Davidsen T.M."/>
            <person name="Wayne K.J."/>
            <person name="Tettelin H."/>
            <person name="Glass J.I."/>
            <person name="Rusch D."/>
            <person name="Podicherti R."/>
            <person name="Tsui H.-C.T."/>
            <person name="Winkler M.E."/>
        </authorList>
    </citation>
    <scope>NUCLEOTIDE SEQUENCE</scope>
</reference>
<dbReference type="InterPro" id="IPR006175">
    <property type="entry name" value="YjgF/YER057c/UK114"/>
</dbReference>
<evidence type="ECO:0000256" key="1">
    <source>
        <dbReference type="ARBA" id="ARBA00010552"/>
    </source>
</evidence>
<sequence>MFHKSVYGNALSFWMVAGALIPRISSAQSPQIIYFPETVVIQEEGRDLITIEEQTKAVLDQLGRDLSVQGLEYKDVVVSNVFLKDTRDFQAMNAIYRTYFDVDAPTRATVQVDLLDPEALIQISAVAAKGPKTIIIPTNLKSPELPYSWGIKV</sequence>